<evidence type="ECO:0000256" key="5">
    <source>
        <dbReference type="ARBA" id="ARBA00022692"/>
    </source>
</evidence>
<comment type="caution">
    <text evidence="9">The sequence shown here is derived from an EMBL/GenBank/DDBJ whole genome shotgun (WGS) entry which is preliminary data.</text>
</comment>
<name>A0AAW9RUQ5_9HYPH</name>
<evidence type="ECO:0000256" key="1">
    <source>
        <dbReference type="ARBA" id="ARBA00004651"/>
    </source>
</evidence>
<keyword evidence="7 8" id="KW-0472">Membrane</keyword>
<feature type="transmembrane region" description="Helical" evidence="8">
    <location>
        <begin position="7"/>
        <end position="34"/>
    </location>
</feature>
<dbReference type="EMBL" id="JAZHOF010000010">
    <property type="protein sequence ID" value="MEJ8574043.1"/>
    <property type="molecule type" value="Genomic_DNA"/>
</dbReference>
<keyword evidence="4 8" id="KW-1003">Cell membrane</keyword>
<keyword evidence="5 8" id="KW-0812">Transmembrane</keyword>
<comment type="similarity">
    <text evidence="2 8">Belongs to the 4-toluene sulfonate uptake permease (TSUP) (TC 2.A.102) family.</text>
</comment>
<dbReference type="Proteomes" id="UP001378188">
    <property type="component" value="Unassembled WGS sequence"/>
</dbReference>
<evidence type="ECO:0000313" key="10">
    <source>
        <dbReference type="Proteomes" id="UP001378188"/>
    </source>
</evidence>
<dbReference type="PANTHER" id="PTHR30269:SF37">
    <property type="entry name" value="MEMBRANE TRANSPORTER PROTEIN"/>
    <property type="match status" value="1"/>
</dbReference>
<gene>
    <name evidence="9" type="ORF">V3328_21330</name>
</gene>
<feature type="transmembrane region" description="Helical" evidence="8">
    <location>
        <begin position="98"/>
        <end position="117"/>
    </location>
</feature>
<evidence type="ECO:0000256" key="6">
    <source>
        <dbReference type="ARBA" id="ARBA00022989"/>
    </source>
</evidence>
<dbReference type="PANTHER" id="PTHR30269">
    <property type="entry name" value="TRANSMEMBRANE PROTEIN YFCA"/>
    <property type="match status" value="1"/>
</dbReference>
<accession>A0AAW9RUQ5</accession>
<feature type="transmembrane region" description="Helical" evidence="8">
    <location>
        <begin position="46"/>
        <end position="65"/>
    </location>
</feature>
<evidence type="ECO:0000256" key="4">
    <source>
        <dbReference type="ARBA" id="ARBA00022475"/>
    </source>
</evidence>
<evidence type="ECO:0000256" key="2">
    <source>
        <dbReference type="ARBA" id="ARBA00009142"/>
    </source>
</evidence>
<keyword evidence="6 8" id="KW-1133">Transmembrane helix</keyword>
<keyword evidence="10" id="KW-1185">Reference proteome</keyword>
<keyword evidence="3" id="KW-0813">Transport</keyword>
<evidence type="ECO:0000256" key="8">
    <source>
        <dbReference type="RuleBase" id="RU363041"/>
    </source>
</evidence>
<feature type="transmembrane region" description="Helical" evidence="8">
    <location>
        <begin position="72"/>
        <end position="92"/>
    </location>
</feature>
<reference evidence="9 10" key="1">
    <citation type="submission" date="2024-02" db="EMBL/GenBank/DDBJ databases">
        <title>Genome analysis and characterization of Microbaculum marinisediminis sp. nov., isolated from marine sediment.</title>
        <authorList>
            <person name="Du Z.-J."/>
            <person name="Ye Y.-Q."/>
            <person name="Zhang Z.-R."/>
            <person name="Yuan S.-M."/>
            <person name="Zhang X.-Y."/>
        </authorList>
    </citation>
    <scope>NUCLEOTIDE SEQUENCE [LARGE SCALE GENOMIC DNA]</scope>
    <source>
        <strain evidence="9 10">SDUM1044001</strain>
    </source>
</reference>
<feature type="transmembrane region" description="Helical" evidence="8">
    <location>
        <begin position="196"/>
        <end position="219"/>
    </location>
</feature>
<dbReference type="AlphaFoldDB" id="A0AAW9RUQ5"/>
<dbReference type="RefSeq" id="WP_340331746.1">
    <property type="nucleotide sequence ID" value="NZ_JAZHOF010000010.1"/>
</dbReference>
<evidence type="ECO:0000313" key="9">
    <source>
        <dbReference type="EMBL" id="MEJ8574043.1"/>
    </source>
</evidence>
<feature type="transmembrane region" description="Helical" evidence="8">
    <location>
        <begin position="226"/>
        <end position="244"/>
    </location>
</feature>
<comment type="subcellular location">
    <subcellularLocation>
        <location evidence="1 8">Cell membrane</location>
        <topology evidence="1 8">Multi-pass membrane protein</topology>
    </subcellularLocation>
</comment>
<dbReference type="Pfam" id="PF01925">
    <property type="entry name" value="TauE"/>
    <property type="match status" value="1"/>
</dbReference>
<protein>
    <recommendedName>
        <fullName evidence="8">Probable membrane transporter protein</fullName>
    </recommendedName>
</protein>
<feature type="transmembrane region" description="Helical" evidence="8">
    <location>
        <begin position="167"/>
        <end position="190"/>
    </location>
</feature>
<dbReference type="InterPro" id="IPR002781">
    <property type="entry name" value="TM_pro_TauE-like"/>
</dbReference>
<proteinExistence type="inferred from homology"/>
<dbReference type="InterPro" id="IPR052017">
    <property type="entry name" value="TSUP"/>
</dbReference>
<evidence type="ECO:0000256" key="3">
    <source>
        <dbReference type="ARBA" id="ARBA00022448"/>
    </source>
</evidence>
<sequence>MITDPWFYLAAIPGVLLAGLAKGGFGGSFGMLAVPLMALVVSPVQAAAIMLPILICMDVVGLFAWRGTFDPRAIAIMVPAAMLGIAVGWATAAWVTEAHVRLIVGIVVLLFCVNYYAGAGKRAEPKPHNRLKGTFWGALTGFTSFVSHAGGPPFQMYMLPLRLDPKVFAGTAIIVFAVINAVKVVPYFFLGQLSPANLWTSAVLLPLAPLATLVGVWAVKRIRPDAFYRVVYVGLLLVSLKLIWDGASALL</sequence>
<evidence type="ECO:0000256" key="7">
    <source>
        <dbReference type="ARBA" id="ARBA00023136"/>
    </source>
</evidence>
<dbReference type="GO" id="GO:0005886">
    <property type="term" value="C:plasma membrane"/>
    <property type="evidence" value="ECO:0007669"/>
    <property type="project" value="UniProtKB-SubCell"/>
</dbReference>
<organism evidence="9 10">
    <name type="scientific">Microbaculum marinum</name>
    <dbReference type="NCBI Taxonomy" id="1764581"/>
    <lineage>
        <taxon>Bacteria</taxon>
        <taxon>Pseudomonadati</taxon>
        <taxon>Pseudomonadota</taxon>
        <taxon>Alphaproteobacteria</taxon>
        <taxon>Hyphomicrobiales</taxon>
        <taxon>Tepidamorphaceae</taxon>
        <taxon>Microbaculum</taxon>
    </lineage>
</organism>